<dbReference type="Gene3D" id="3.90.79.10">
    <property type="entry name" value="Nucleoside Triphosphate Pyrophosphohydrolase"/>
    <property type="match status" value="1"/>
</dbReference>
<evidence type="ECO:0000259" key="2">
    <source>
        <dbReference type="PROSITE" id="PS51462"/>
    </source>
</evidence>
<dbReference type="STRING" id="10195.A0A3M7QXY5"/>
<dbReference type="InterPro" id="IPR039989">
    <property type="entry name" value="NUDT9"/>
</dbReference>
<dbReference type="PANTHER" id="PTHR13030">
    <property type="entry name" value="NUDIX HYDROLASE"/>
    <property type="match status" value="1"/>
</dbReference>
<protein>
    <submittedName>
        <fullName evidence="3">ADP-ribose mitochondrial-like</fullName>
    </submittedName>
</protein>
<comment type="caution">
    <text evidence="3">The sequence shown here is derived from an EMBL/GenBank/DDBJ whole genome shotgun (WGS) entry which is preliminary data.</text>
</comment>
<accession>A0A3M7QXY5</accession>
<dbReference type="EMBL" id="REGN01004884">
    <property type="protein sequence ID" value="RNA15805.1"/>
    <property type="molecule type" value="Genomic_DNA"/>
</dbReference>
<feature type="chain" id="PRO_5017970687" evidence="1">
    <location>
        <begin position="22"/>
        <end position="319"/>
    </location>
</feature>
<dbReference type="FunFam" id="3.90.79.10:FF:000021">
    <property type="entry name" value="ADP-ribose pyrophosphatase, mitochondrial isoform X1"/>
    <property type="match status" value="1"/>
</dbReference>
<dbReference type="InterPro" id="IPR015797">
    <property type="entry name" value="NUDIX_hydrolase-like_dom_sf"/>
</dbReference>
<dbReference type="GO" id="GO:0047631">
    <property type="term" value="F:ADP-ribose diphosphatase activity"/>
    <property type="evidence" value="ECO:0007669"/>
    <property type="project" value="InterPro"/>
</dbReference>
<proteinExistence type="predicted"/>
<dbReference type="Pfam" id="PF25969">
    <property type="entry name" value="NUDT9_N"/>
    <property type="match status" value="1"/>
</dbReference>
<dbReference type="OrthoDB" id="9972248at2759"/>
<sequence length="319" mass="36632">MGLLLSILNAFASFFVSTKYASTTLDKKYHKSCRSTNPNKLISYQSKIDNLKSSEIVYRTHVPDDKVDWWVNWPQYQPVDYTSPRLIRDKPAWADVQNPLDIKNWNMIDGKTDRRSHVGCYELSDGIPVNPCGRTGIRGRGQLGKWGPNHAADPIVTRWKRDEQGNKVFDAETNKPILQFVSIRRLDTNEWAIPGGMCDPGEKISQTLKREFMEEATDCLGKNSSSRDQIENHLNHLFEKGVEIFRGYVDDPRNTDNAWMETIAYNFHDEDDTVFKEFSLSAGDDAGSVTWMDIDQKLKLYASHKNFVQKAAELHNAHW</sequence>
<feature type="domain" description="Nudix hydrolase" evidence="2">
    <location>
        <begin position="159"/>
        <end position="314"/>
    </location>
</feature>
<name>A0A3M7QXY5_BRAPC</name>
<reference evidence="3 4" key="1">
    <citation type="journal article" date="2018" name="Sci. Rep.">
        <title>Genomic signatures of local adaptation to the degree of environmental predictability in rotifers.</title>
        <authorList>
            <person name="Franch-Gras L."/>
            <person name="Hahn C."/>
            <person name="Garcia-Roger E.M."/>
            <person name="Carmona M.J."/>
            <person name="Serra M."/>
            <person name="Gomez A."/>
        </authorList>
    </citation>
    <scope>NUCLEOTIDE SEQUENCE [LARGE SCALE GENOMIC DNA]</scope>
    <source>
        <strain evidence="3">HYR1</strain>
    </source>
</reference>
<organism evidence="3 4">
    <name type="scientific">Brachionus plicatilis</name>
    <name type="common">Marine rotifer</name>
    <name type="synonym">Brachionus muelleri</name>
    <dbReference type="NCBI Taxonomy" id="10195"/>
    <lineage>
        <taxon>Eukaryota</taxon>
        <taxon>Metazoa</taxon>
        <taxon>Spiralia</taxon>
        <taxon>Gnathifera</taxon>
        <taxon>Rotifera</taxon>
        <taxon>Eurotatoria</taxon>
        <taxon>Monogononta</taxon>
        <taxon>Pseudotrocha</taxon>
        <taxon>Ploima</taxon>
        <taxon>Brachionidae</taxon>
        <taxon>Brachionus</taxon>
    </lineage>
</organism>
<dbReference type="PANTHER" id="PTHR13030:SF8">
    <property type="entry name" value="ADP-RIBOSE PYROPHOSPHATASE, MITOCHONDRIAL"/>
    <property type="match status" value="1"/>
</dbReference>
<dbReference type="AlphaFoldDB" id="A0A3M7QXY5"/>
<dbReference type="SUPFAM" id="SSF55811">
    <property type="entry name" value="Nudix"/>
    <property type="match status" value="1"/>
</dbReference>
<evidence type="ECO:0000313" key="4">
    <source>
        <dbReference type="Proteomes" id="UP000276133"/>
    </source>
</evidence>
<evidence type="ECO:0000313" key="3">
    <source>
        <dbReference type="EMBL" id="RNA15805.1"/>
    </source>
</evidence>
<dbReference type="Pfam" id="PF00293">
    <property type="entry name" value="NUDIX"/>
    <property type="match status" value="1"/>
</dbReference>
<dbReference type="PROSITE" id="PS51462">
    <property type="entry name" value="NUDIX"/>
    <property type="match status" value="1"/>
</dbReference>
<dbReference type="Proteomes" id="UP000276133">
    <property type="component" value="Unassembled WGS sequence"/>
</dbReference>
<dbReference type="InterPro" id="IPR000086">
    <property type="entry name" value="NUDIX_hydrolase_dom"/>
</dbReference>
<keyword evidence="1" id="KW-0732">Signal</keyword>
<evidence type="ECO:0000256" key="1">
    <source>
        <dbReference type="SAM" id="SignalP"/>
    </source>
</evidence>
<dbReference type="CDD" id="cd03670">
    <property type="entry name" value="NUDIX_ADPRase_Nudt9"/>
    <property type="match status" value="1"/>
</dbReference>
<gene>
    <name evidence="3" type="ORF">BpHYR1_018333</name>
</gene>
<feature type="signal peptide" evidence="1">
    <location>
        <begin position="1"/>
        <end position="21"/>
    </location>
</feature>
<keyword evidence="4" id="KW-1185">Reference proteome</keyword>